<comment type="caution">
    <text evidence="3">The sequence shown here is derived from an EMBL/GenBank/DDBJ whole genome shotgun (WGS) entry which is preliminary data.</text>
</comment>
<dbReference type="AlphaFoldDB" id="A0A2M9D9Q9"/>
<feature type="chain" id="PRO_5014851158" evidence="1">
    <location>
        <begin position="27"/>
        <end position="329"/>
    </location>
</feature>
<dbReference type="OrthoDB" id="9796530at2"/>
<dbReference type="Proteomes" id="UP000231742">
    <property type="component" value="Unassembled WGS sequence"/>
</dbReference>
<evidence type="ECO:0000256" key="1">
    <source>
        <dbReference type="SAM" id="SignalP"/>
    </source>
</evidence>
<organism evidence="3 4">
    <name type="scientific">Salinibacterium amurskyense</name>
    <dbReference type="NCBI Taxonomy" id="205941"/>
    <lineage>
        <taxon>Bacteria</taxon>
        <taxon>Bacillati</taxon>
        <taxon>Actinomycetota</taxon>
        <taxon>Actinomycetes</taxon>
        <taxon>Micrococcales</taxon>
        <taxon>Microbacteriaceae</taxon>
        <taxon>Salinibacterium</taxon>
    </lineage>
</organism>
<sequence>MITRSTTSRTTLALALSGVLILSACASGTTDSEAPAVATPGSEPTTAASAIDIPDEWPGIIDVTAIPLGDDKTSTSPAVDYLYSCKTDFSGRGPVNGGPWIDYDNGTWDSTTKAIVEGEVSWPQAFYSEEVSHDIRTIVTANLPTEQMTGTFPIADTDPAKEFDRNPNEIDEKVVELTLNVDPKVATEPSCVDMGAVGVLKNGVYLYNAVDASGGDAVAHETQDLCDGHPDGGDYYHYHGVPSCLLDAAPETGSTLVGYALDGFGIYVERDSAGNLPTNADLDECHGRTSTVLFDGVEQEMYHYSATLEFPFTVGCYAGDPAPVPSHEH</sequence>
<evidence type="ECO:0000313" key="3">
    <source>
        <dbReference type="EMBL" id="PJJ82459.1"/>
    </source>
</evidence>
<proteinExistence type="predicted"/>
<evidence type="ECO:0000313" key="4">
    <source>
        <dbReference type="Proteomes" id="UP000231742"/>
    </source>
</evidence>
<dbReference type="PANTHER" id="PTHR30289">
    <property type="entry name" value="UNCHARACTERIZED PROTEIN YBCL-RELATED"/>
    <property type="match status" value="1"/>
</dbReference>
<dbReference type="EMBL" id="PGFH01000001">
    <property type="protein sequence ID" value="PJJ82459.1"/>
    <property type="molecule type" value="Genomic_DNA"/>
</dbReference>
<protein>
    <submittedName>
        <fullName evidence="3">YHYH protein</fullName>
    </submittedName>
</protein>
<dbReference type="InterPro" id="IPR025924">
    <property type="entry name" value="YHYH_dom"/>
</dbReference>
<reference evidence="3 4" key="1">
    <citation type="submission" date="2017-11" db="EMBL/GenBank/DDBJ databases">
        <title>Genomic Encyclopedia of Archaeal and Bacterial Type Strains, Phase II (KMG-II): From Individual Species to Whole Genera.</title>
        <authorList>
            <person name="Goeker M."/>
        </authorList>
    </citation>
    <scope>NUCLEOTIDE SEQUENCE [LARGE SCALE GENOMIC DNA]</scope>
    <source>
        <strain evidence="3 4">DSM 16400</strain>
    </source>
</reference>
<accession>A0A2M9D9Q9</accession>
<dbReference type="PROSITE" id="PS51257">
    <property type="entry name" value="PROKAR_LIPOPROTEIN"/>
    <property type="match status" value="1"/>
</dbReference>
<dbReference type="PANTHER" id="PTHR30289:SF8">
    <property type="entry name" value="YHYH DOMAIN-CONTAINING PROTEIN"/>
    <property type="match status" value="1"/>
</dbReference>
<name>A0A2M9D9Q9_9MICO</name>
<feature type="signal peptide" evidence="1">
    <location>
        <begin position="1"/>
        <end position="26"/>
    </location>
</feature>
<dbReference type="Pfam" id="PF14240">
    <property type="entry name" value="YHYH"/>
    <property type="match status" value="1"/>
</dbReference>
<keyword evidence="1" id="KW-0732">Signal</keyword>
<evidence type="ECO:0000259" key="2">
    <source>
        <dbReference type="Pfam" id="PF14240"/>
    </source>
</evidence>
<feature type="domain" description="YHYH" evidence="2">
    <location>
        <begin position="178"/>
        <end position="270"/>
    </location>
</feature>
<keyword evidence="4" id="KW-1185">Reference proteome</keyword>
<gene>
    <name evidence="3" type="ORF">CLV85_1660</name>
</gene>
<dbReference type="RefSeq" id="WP_100389051.1">
    <property type="nucleotide sequence ID" value="NZ_BMZU01000001.1"/>
</dbReference>